<evidence type="ECO:0000256" key="4">
    <source>
        <dbReference type="ARBA" id="ARBA00035274"/>
    </source>
</evidence>
<evidence type="ECO:0000256" key="3">
    <source>
        <dbReference type="ARBA" id="ARBA00023274"/>
    </source>
</evidence>
<comment type="similarity">
    <text evidence="1">Belongs to the bacterial ribosomal protein bL34 family.</text>
</comment>
<dbReference type="PANTHER" id="PTHR14503:SF4">
    <property type="entry name" value="LARGE RIBOSOMAL SUBUNIT PROTEIN BL34M"/>
    <property type="match status" value="1"/>
</dbReference>
<evidence type="ECO:0000256" key="2">
    <source>
        <dbReference type="ARBA" id="ARBA00022980"/>
    </source>
</evidence>
<dbReference type="Pfam" id="PF00468">
    <property type="entry name" value="Ribosomal_L34"/>
    <property type="match status" value="1"/>
</dbReference>
<reference evidence="5 6" key="1">
    <citation type="journal article" date="2023" name="G3 (Bethesda)">
        <title>A high-quality reference genome for the fission yeast Schizosaccharomyces osmophilus.</title>
        <authorList>
            <person name="Jia G.S."/>
            <person name="Zhang W.C."/>
            <person name="Liang Y."/>
            <person name="Liu X.H."/>
            <person name="Rhind N."/>
            <person name="Pidoux A."/>
            <person name="Brysch-Herzberg M."/>
            <person name="Du L.L."/>
        </authorList>
    </citation>
    <scope>NUCLEOTIDE SEQUENCE [LARGE SCALE GENOMIC DNA]</scope>
    <source>
        <strain evidence="5 6">CBS 15793</strain>
    </source>
</reference>
<sequence>MLFRSFQSLLPGARWGGLLNSFSMKRAQLLPSLQGLNGIGSGLLRSSFPAFEGAGMQQQVRWKTMGNEYQPSNRKRKRKFGFLARIRSINGRKILRNRRRKGRMYLTH</sequence>
<name>A0AAE9WAG1_9SCHI</name>
<organism evidence="5 6">
    <name type="scientific">Schizosaccharomyces osmophilus</name>
    <dbReference type="NCBI Taxonomy" id="2545709"/>
    <lineage>
        <taxon>Eukaryota</taxon>
        <taxon>Fungi</taxon>
        <taxon>Dikarya</taxon>
        <taxon>Ascomycota</taxon>
        <taxon>Taphrinomycotina</taxon>
        <taxon>Schizosaccharomycetes</taxon>
        <taxon>Schizosaccharomycetales</taxon>
        <taxon>Schizosaccharomycetaceae</taxon>
        <taxon>Schizosaccharomyces</taxon>
    </lineage>
</organism>
<dbReference type="AlphaFoldDB" id="A0AAE9WAG1"/>
<protein>
    <recommendedName>
        <fullName evidence="4">Large ribosomal subunit protein bL34m</fullName>
    </recommendedName>
</protein>
<keyword evidence="2 5" id="KW-0689">Ribosomal protein</keyword>
<keyword evidence="3" id="KW-0687">Ribonucleoprotein</keyword>
<dbReference type="PANTHER" id="PTHR14503">
    <property type="entry name" value="MITOCHONDRIAL RIBOSOMAL PROTEIN 34 FAMILY MEMBER"/>
    <property type="match status" value="1"/>
</dbReference>
<dbReference type="HAMAP" id="MF_00391">
    <property type="entry name" value="Ribosomal_bL34"/>
    <property type="match status" value="1"/>
</dbReference>
<dbReference type="NCBIfam" id="TIGR01030">
    <property type="entry name" value="rpmH_bact"/>
    <property type="match status" value="1"/>
</dbReference>
<dbReference type="RefSeq" id="XP_056036970.1">
    <property type="nucleotide sequence ID" value="XM_056179375.1"/>
</dbReference>
<evidence type="ECO:0000313" key="5">
    <source>
        <dbReference type="EMBL" id="WBW72727.1"/>
    </source>
</evidence>
<dbReference type="GeneID" id="80874064"/>
<evidence type="ECO:0000313" key="6">
    <source>
        <dbReference type="Proteomes" id="UP001212411"/>
    </source>
</evidence>
<dbReference type="InterPro" id="IPR000271">
    <property type="entry name" value="Ribosomal_bL34"/>
</dbReference>
<accession>A0AAE9WAG1</accession>
<dbReference type="EMBL" id="CP115611">
    <property type="protein sequence ID" value="WBW72727.1"/>
    <property type="molecule type" value="Genomic_DNA"/>
</dbReference>
<dbReference type="KEGG" id="som:SOMG_00581"/>
<dbReference type="GO" id="GO:0005762">
    <property type="term" value="C:mitochondrial large ribosomal subunit"/>
    <property type="evidence" value="ECO:0007669"/>
    <property type="project" value="TreeGrafter"/>
</dbReference>
<dbReference type="Gene3D" id="1.10.287.3980">
    <property type="match status" value="1"/>
</dbReference>
<evidence type="ECO:0000256" key="1">
    <source>
        <dbReference type="ARBA" id="ARBA00010111"/>
    </source>
</evidence>
<gene>
    <name evidence="5" type="primary">mrx14</name>
    <name evidence="5" type="ORF">SOMG_00581</name>
</gene>
<keyword evidence="6" id="KW-1185">Reference proteome</keyword>
<dbReference type="FunFam" id="1.10.287.3980:FF:000001">
    <property type="entry name" value="Mitochondrial ribosomal protein L34"/>
    <property type="match status" value="1"/>
</dbReference>
<proteinExistence type="inferred from homology"/>
<dbReference type="Proteomes" id="UP001212411">
    <property type="component" value="Chromosome 1"/>
</dbReference>
<dbReference type="GO" id="GO:0006412">
    <property type="term" value="P:translation"/>
    <property type="evidence" value="ECO:0007669"/>
    <property type="project" value="InterPro"/>
</dbReference>
<dbReference type="GO" id="GO:0003735">
    <property type="term" value="F:structural constituent of ribosome"/>
    <property type="evidence" value="ECO:0007669"/>
    <property type="project" value="InterPro"/>
</dbReference>